<evidence type="ECO:0000256" key="1">
    <source>
        <dbReference type="ARBA" id="ARBA00004651"/>
    </source>
</evidence>
<dbReference type="Pfam" id="PF00771">
    <property type="entry name" value="FHIPEP"/>
    <property type="match status" value="1"/>
</dbReference>
<feature type="transmembrane region" description="Helical" evidence="7">
    <location>
        <begin position="206"/>
        <end position="226"/>
    </location>
</feature>
<keyword evidence="5 7" id="KW-1133">Transmembrane helix</keyword>
<dbReference type="AlphaFoldDB" id="A0A161JJ74"/>
<keyword evidence="4 7" id="KW-0812">Transmembrane</keyword>
<feature type="transmembrane region" description="Helical" evidence="7">
    <location>
        <begin position="72"/>
        <end position="92"/>
    </location>
</feature>
<keyword evidence="7" id="KW-0813">Transport</keyword>
<feature type="transmembrane region" description="Helical" evidence="7">
    <location>
        <begin position="246"/>
        <end position="264"/>
    </location>
</feature>
<comment type="function">
    <text evidence="7">Required for formation of the rod structure of the flagellar apparatus. Together with FliI and FliH, may constitute the export apparatus of flagellin.</text>
</comment>
<evidence type="ECO:0000256" key="7">
    <source>
        <dbReference type="RuleBase" id="RU364093"/>
    </source>
</evidence>
<dbReference type="RefSeq" id="WP_063672427.1">
    <property type="nucleotide sequence ID" value="NZ_CP014841.1"/>
</dbReference>
<dbReference type="InterPro" id="IPR006301">
    <property type="entry name" value="FlhA"/>
</dbReference>
<evidence type="ECO:0000256" key="4">
    <source>
        <dbReference type="ARBA" id="ARBA00022692"/>
    </source>
</evidence>
<dbReference type="PANTHER" id="PTHR30161">
    <property type="entry name" value="FLAGELLAR EXPORT PROTEIN, MEMBRANE FLHA SUBUNIT-RELATED"/>
    <property type="match status" value="1"/>
</dbReference>
<dbReference type="NCBIfam" id="TIGR01398">
    <property type="entry name" value="FlhA"/>
    <property type="match status" value="1"/>
</dbReference>
<gene>
    <name evidence="7" type="primary">flhA</name>
    <name evidence="8" type="ORF">ATSB10_20150</name>
</gene>
<evidence type="ECO:0000313" key="8">
    <source>
        <dbReference type="EMBL" id="AND69469.1"/>
    </source>
</evidence>
<feature type="transmembrane region" description="Helical" evidence="7">
    <location>
        <begin position="112"/>
        <end position="135"/>
    </location>
</feature>
<keyword evidence="8" id="KW-0969">Cilium</keyword>
<evidence type="ECO:0000256" key="2">
    <source>
        <dbReference type="ARBA" id="ARBA00008835"/>
    </source>
</evidence>
<keyword evidence="8" id="KW-0282">Flagellum</keyword>
<feature type="transmembrane region" description="Helical" evidence="7">
    <location>
        <begin position="17"/>
        <end position="35"/>
    </location>
</feature>
<accession>A0A161JJ74</accession>
<name>A0A161JJ74_9GAMM</name>
<dbReference type="PRINTS" id="PR00949">
    <property type="entry name" value="TYPE3IMAPROT"/>
</dbReference>
<evidence type="ECO:0000313" key="9">
    <source>
        <dbReference type="Proteomes" id="UP000077255"/>
    </source>
</evidence>
<dbReference type="PIRSF" id="PIRSF005419">
    <property type="entry name" value="FlhA"/>
    <property type="match status" value="1"/>
</dbReference>
<keyword evidence="8" id="KW-0966">Cell projection</keyword>
<dbReference type="InterPro" id="IPR042193">
    <property type="entry name" value="FHIPEP_3"/>
</dbReference>
<keyword evidence="9" id="KW-1185">Reference proteome</keyword>
<dbReference type="KEGG" id="dtx:ATSB10_20150"/>
<feature type="transmembrane region" description="Helical" evidence="7">
    <location>
        <begin position="41"/>
        <end position="60"/>
    </location>
</feature>
<feature type="transmembrane region" description="Helical" evidence="7">
    <location>
        <begin position="276"/>
        <end position="300"/>
    </location>
</feature>
<dbReference type="PANTHER" id="PTHR30161:SF1">
    <property type="entry name" value="FLAGELLAR BIOSYNTHESIS PROTEIN FLHA-RELATED"/>
    <property type="match status" value="1"/>
</dbReference>
<dbReference type="Gene3D" id="3.40.50.12790">
    <property type="entry name" value="FHIPEP family, domain 4"/>
    <property type="match status" value="1"/>
</dbReference>
<dbReference type="Gene3D" id="1.10.8.540">
    <property type="entry name" value="FHIPEP family, domain 3"/>
    <property type="match status" value="1"/>
</dbReference>
<protein>
    <recommendedName>
        <fullName evidence="7">Flagellar biosynthesis protein FlhA</fullName>
    </recommendedName>
</protein>
<dbReference type="InterPro" id="IPR042196">
    <property type="entry name" value="FHIPEP_4"/>
</dbReference>
<dbReference type="OrthoDB" id="9759185at2"/>
<dbReference type="Proteomes" id="UP000077255">
    <property type="component" value="Chromosome"/>
</dbReference>
<comment type="subcellular location">
    <subcellularLocation>
        <location evidence="1 7">Cell membrane</location>
        <topology evidence="1 7">Multi-pass membrane protein</topology>
    </subcellularLocation>
</comment>
<dbReference type="EMBL" id="CP014841">
    <property type="protein sequence ID" value="AND69469.1"/>
    <property type="molecule type" value="Genomic_DNA"/>
</dbReference>
<proteinExistence type="inferred from homology"/>
<dbReference type="InterPro" id="IPR001712">
    <property type="entry name" value="T3SS_FHIPEP"/>
</dbReference>
<dbReference type="Gene3D" id="3.40.30.60">
    <property type="entry name" value="FHIPEP family, domain 1"/>
    <property type="match status" value="1"/>
</dbReference>
<keyword evidence="7" id="KW-0653">Protein transport</keyword>
<evidence type="ECO:0000256" key="3">
    <source>
        <dbReference type="ARBA" id="ARBA00022475"/>
    </source>
</evidence>
<sequence>MATVALDNLKQIGRRGIGAPVILLAALAMIMLPLPPFLLDMLFSFNIALSLVILLAVIYVMRPLEFAAFPTVVLMATLLRLALNIASTRVVLMHGHDGPGAAGKVIEAFGEFVIGGNFAVGLVVFAILTIINFVVVTKGATRVSEVTARFTLDAMPGKQMAIDADLNAGLLTQEQARERRQEVREEADFYGSMDGASKFVRGDATAGILILIINIVGGFFVGVLQHGLSASEAARTYTLLTIGDGLVAQVPSLMLSIAAAVIVTRVSKAQDMGKQLVSQIFGQPRALAVAGAVLGVMGLVPGMPNIAFLLLACTCGAAAWLMLRRERDAAARVAQQAADVPAPAAPTERLELGWEDVASVDPLGLEVGYRLIPLVDTHQGGELMGRIKSVRRKLSQELGFLVPPVHIRDNLDLGPNTYRITLMGVPMGEAEVHTERLLAINPGQVHGQVPGIATRDPAFGLEAVWIEQGQRDNAQSLGYTVVDPATVVATHLSHILGNHAHELLSHQDVQQLLDRLAQSAPKLVEDLVPKRLPLGTVVKVLQNLLAERVPIRNMRSIVESLAEHASQSQDPGVLTSAVRVTLGRQIVQEITGLGTEVPVITLAPELEQILTQSLTGSGGTGAAVEPGLADRLQQGVAEAARKQEMSGEPAVLLVSPPLRPWLARFTRHVAQNLHVLAYNEVPDNRRVRLVQALGR</sequence>
<dbReference type="PATRIC" id="fig|445710.3.peg.2013"/>
<organism evidence="8 9">
    <name type="scientific">Dyella thiooxydans</name>
    <dbReference type="NCBI Taxonomy" id="445710"/>
    <lineage>
        <taxon>Bacteria</taxon>
        <taxon>Pseudomonadati</taxon>
        <taxon>Pseudomonadota</taxon>
        <taxon>Gammaproteobacteria</taxon>
        <taxon>Lysobacterales</taxon>
        <taxon>Rhodanobacteraceae</taxon>
        <taxon>Dyella</taxon>
    </lineage>
</organism>
<dbReference type="STRING" id="445710.ATSB10_20150"/>
<reference evidence="8 9" key="1">
    <citation type="submission" date="2016-02" db="EMBL/GenBank/DDBJ databases">
        <title>Complete genome sequencing and analysis of ATSB10, Dyella thiooxydans isolated from rhizosphere soil of sunflower (Helianthus annuus L.).</title>
        <authorList>
            <person name="Lee Y."/>
            <person name="Hwangbo K."/>
            <person name="Chung H."/>
            <person name="Yoo J."/>
            <person name="Kim K.Y."/>
            <person name="Sa T.M."/>
            <person name="Um Y."/>
            <person name="Madhaiyan M."/>
        </authorList>
    </citation>
    <scope>NUCLEOTIDE SEQUENCE [LARGE SCALE GENOMIC DNA]</scope>
    <source>
        <strain evidence="8 9">ATSB10</strain>
    </source>
</reference>
<keyword evidence="7" id="KW-1006">Bacterial flagellum protein export</keyword>
<keyword evidence="7" id="KW-1005">Bacterial flagellum biogenesis</keyword>
<dbReference type="GO" id="GO:0005886">
    <property type="term" value="C:plasma membrane"/>
    <property type="evidence" value="ECO:0007669"/>
    <property type="project" value="UniProtKB-SubCell"/>
</dbReference>
<evidence type="ECO:0000256" key="6">
    <source>
        <dbReference type="ARBA" id="ARBA00023136"/>
    </source>
</evidence>
<dbReference type="GO" id="GO:0009306">
    <property type="term" value="P:protein secretion"/>
    <property type="evidence" value="ECO:0007669"/>
    <property type="project" value="InterPro"/>
</dbReference>
<keyword evidence="3 7" id="KW-1003">Cell membrane</keyword>
<evidence type="ECO:0000256" key="5">
    <source>
        <dbReference type="ARBA" id="ARBA00022989"/>
    </source>
</evidence>
<dbReference type="GO" id="GO:0044780">
    <property type="term" value="P:bacterial-type flagellum assembly"/>
    <property type="evidence" value="ECO:0007669"/>
    <property type="project" value="InterPro"/>
</dbReference>
<comment type="similarity">
    <text evidence="2 7">Belongs to the FHIPEP (flagella/HR/invasion proteins export pore) family.</text>
</comment>
<dbReference type="InterPro" id="IPR042194">
    <property type="entry name" value="FHIPEP_1"/>
</dbReference>
<keyword evidence="6 7" id="KW-0472">Membrane</keyword>